<keyword evidence="1" id="KW-1133">Transmembrane helix</keyword>
<feature type="transmembrane region" description="Helical" evidence="1">
    <location>
        <begin position="220"/>
        <end position="238"/>
    </location>
</feature>
<protein>
    <recommendedName>
        <fullName evidence="3">DUF3153 domain-containing protein</fullName>
    </recommendedName>
</protein>
<reference evidence="2" key="1">
    <citation type="submission" date="2019-08" db="EMBL/GenBank/DDBJ databases">
        <authorList>
            <person name="Kucharzyk K."/>
            <person name="Murdoch R.W."/>
            <person name="Higgins S."/>
            <person name="Loffler F."/>
        </authorList>
    </citation>
    <scope>NUCLEOTIDE SEQUENCE</scope>
</reference>
<keyword evidence="1" id="KW-0812">Transmembrane</keyword>
<organism evidence="2">
    <name type="scientific">bioreactor metagenome</name>
    <dbReference type="NCBI Taxonomy" id="1076179"/>
    <lineage>
        <taxon>unclassified sequences</taxon>
        <taxon>metagenomes</taxon>
        <taxon>ecological metagenomes</taxon>
    </lineage>
</organism>
<sequence>MKKIFLLLLICLTVGLTGCARGVITLDISRMGAADIDCKLVAVPVLAKGLDSFRSDFSKDGYAVSDVADGDMTGFLAHKHYNNISDVQNSKVLDAFRFDKLEKAVQGTKKEKTGGTSKEADSANPIVTVAGGLLFDTVTVNTHLNLKTNQGKNLKTNEQWLMQNLIKQIDLRFVLKLPTRATSSNAAIVSEDGKTMTWVLAMGEDTPMQATVTYCNPFKAAGWLALILLSSGVGYLIWRKKHAGARGKDSEH</sequence>
<dbReference type="AlphaFoldDB" id="A0A644V5B5"/>
<comment type="caution">
    <text evidence="2">The sequence shown here is derived from an EMBL/GenBank/DDBJ whole genome shotgun (WGS) entry which is preliminary data.</text>
</comment>
<dbReference type="PROSITE" id="PS51257">
    <property type="entry name" value="PROKAR_LIPOPROTEIN"/>
    <property type="match status" value="1"/>
</dbReference>
<accession>A0A644V5B5</accession>
<name>A0A644V5B5_9ZZZZ</name>
<proteinExistence type="predicted"/>
<evidence type="ECO:0008006" key="3">
    <source>
        <dbReference type="Google" id="ProtNLM"/>
    </source>
</evidence>
<evidence type="ECO:0000256" key="1">
    <source>
        <dbReference type="SAM" id="Phobius"/>
    </source>
</evidence>
<evidence type="ECO:0000313" key="2">
    <source>
        <dbReference type="EMBL" id="MPL86528.1"/>
    </source>
</evidence>
<dbReference type="EMBL" id="VSSQ01000223">
    <property type="protein sequence ID" value="MPL86528.1"/>
    <property type="molecule type" value="Genomic_DNA"/>
</dbReference>
<keyword evidence="1" id="KW-0472">Membrane</keyword>
<gene>
    <name evidence="2" type="ORF">SDC9_32510</name>
</gene>